<dbReference type="InterPro" id="IPR051599">
    <property type="entry name" value="Cell_Envelope_Assoc"/>
</dbReference>
<evidence type="ECO:0000259" key="1">
    <source>
        <dbReference type="Pfam" id="PF02698"/>
    </source>
</evidence>
<dbReference type="InterPro" id="IPR014729">
    <property type="entry name" value="Rossmann-like_a/b/a_fold"/>
</dbReference>
<gene>
    <name evidence="2" type="ORF">GGR02_001562</name>
</gene>
<sequence length="209" mass="24321">MKRKKMVKWFIWLWILLLLANGALIIISPSFLTAVGQGLVVEDDLNDADVIIVFGGGEGVERVKYAVDLYEKGYAKRIMLSGGMGHALTSVPWAVRMKEQLVTMGIPEQNVYVDDRAESTYDNAKNAVNFMKEHGWKTGIIVTSPYHMKRSLSILYRITKKERAPIKWYHSSSTYSSFMVTQWWKDRWMRKIVVEEYMKLLAYKLKYMY</sequence>
<dbReference type="PANTHER" id="PTHR30336:SF4">
    <property type="entry name" value="ENVELOPE BIOGENESIS FACTOR ELYC"/>
    <property type="match status" value="1"/>
</dbReference>
<evidence type="ECO:0000313" key="2">
    <source>
        <dbReference type="EMBL" id="MBB4073800.1"/>
    </source>
</evidence>
<name>A0A840DLP4_9BACL</name>
<keyword evidence="3" id="KW-1185">Reference proteome</keyword>
<dbReference type="GO" id="GO:0005886">
    <property type="term" value="C:plasma membrane"/>
    <property type="evidence" value="ECO:0007669"/>
    <property type="project" value="TreeGrafter"/>
</dbReference>
<organism evidence="2 3">
    <name type="scientific">Anoxybacteroides voinovskiense</name>
    <dbReference type="NCBI Taxonomy" id="230470"/>
    <lineage>
        <taxon>Bacteria</taxon>
        <taxon>Bacillati</taxon>
        <taxon>Bacillota</taxon>
        <taxon>Bacilli</taxon>
        <taxon>Bacillales</taxon>
        <taxon>Anoxybacillaceae</taxon>
        <taxon>Anoxybacteroides</taxon>
    </lineage>
</organism>
<protein>
    <submittedName>
        <fullName evidence="2">Uncharacterized SAM-binding protein YcdF (DUF218 family)</fullName>
    </submittedName>
</protein>
<dbReference type="EMBL" id="JACIDE010000008">
    <property type="protein sequence ID" value="MBB4073800.1"/>
    <property type="molecule type" value="Genomic_DNA"/>
</dbReference>
<dbReference type="GO" id="GO:0043164">
    <property type="term" value="P:Gram-negative-bacterium-type cell wall biogenesis"/>
    <property type="evidence" value="ECO:0007669"/>
    <property type="project" value="TreeGrafter"/>
</dbReference>
<dbReference type="AlphaFoldDB" id="A0A840DLP4"/>
<dbReference type="Pfam" id="PF02698">
    <property type="entry name" value="DUF218"/>
    <property type="match status" value="1"/>
</dbReference>
<dbReference type="Proteomes" id="UP000559598">
    <property type="component" value="Unassembled WGS sequence"/>
</dbReference>
<evidence type="ECO:0000313" key="3">
    <source>
        <dbReference type="Proteomes" id="UP000559598"/>
    </source>
</evidence>
<dbReference type="RefSeq" id="WP_188619057.1">
    <property type="nucleotide sequence ID" value="NZ_BMNP01000006.1"/>
</dbReference>
<accession>A0A840DLP4</accession>
<dbReference type="CDD" id="cd06259">
    <property type="entry name" value="YdcF-like"/>
    <property type="match status" value="1"/>
</dbReference>
<dbReference type="PANTHER" id="PTHR30336">
    <property type="entry name" value="INNER MEMBRANE PROTEIN, PROBABLE PERMEASE"/>
    <property type="match status" value="1"/>
</dbReference>
<proteinExistence type="predicted"/>
<comment type="caution">
    <text evidence="2">The sequence shown here is derived from an EMBL/GenBank/DDBJ whole genome shotgun (WGS) entry which is preliminary data.</text>
</comment>
<reference evidence="2 3" key="1">
    <citation type="submission" date="2020-08" db="EMBL/GenBank/DDBJ databases">
        <title>Genomic Encyclopedia of Type Strains, Phase IV (KMG-IV): sequencing the most valuable type-strain genomes for metagenomic binning, comparative biology and taxonomic classification.</title>
        <authorList>
            <person name="Goeker M."/>
        </authorList>
    </citation>
    <scope>NUCLEOTIDE SEQUENCE [LARGE SCALE GENOMIC DNA]</scope>
    <source>
        <strain evidence="2 3">DSM 17075</strain>
    </source>
</reference>
<dbReference type="GO" id="GO:0000270">
    <property type="term" value="P:peptidoglycan metabolic process"/>
    <property type="evidence" value="ECO:0007669"/>
    <property type="project" value="TreeGrafter"/>
</dbReference>
<feature type="domain" description="DUF218" evidence="1">
    <location>
        <begin position="49"/>
        <end position="197"/>
    </location>
</feature>
<dbReference type="InterPro" id="IPR003848">
    <property type="entry name" value="DUF218"/>
</dbReference>
<dbReference type="Gene3D" id="3.40.50.620">
    <property type="entry name" value="HUPs"/>
    <property type="match status" value="1"/>
</dbReference>